<feature type="compositionally biased region" description="Low complexity" evidence="1">
    <location>
        <begin position="453"/>
        <end position="475"/>
    </location>
</feature>
<feature type="compositionally biased region" description="Basic and acidic residues" evidence="1">
    <location>
        <begin position="207"/>
        <end position="219"/>
    </location>
</feature>
<feature type="compositionally biased region" description="Low complexity" evidence="1">
    <location>
        <begin position="521"/>
        <end position="530"/>
    </location>
</feature>
<feature type="compositionally biased region" description="Basic and acidic residues" evidence="1">
    <location>
        <begin position="286"/>
        <end position="296"/>
    </location>
</feature>
<feature type="non-terminal residue" evidence="3">
    <location>
        <position position="1"/>
    </location>
</feature>
<feature type="signal peptide" evidence="2">
    <location>
        <begin position="1"/>
        <end position="18"/>
    </location>
</feature>
<feature type="compositionally biased region" description="Low complexity" evidence="1">
    <location>
        <begin position="879"/>
        <end position="892"/>
    </location>
</feature>
<proteinExistence type="predicted"/>
<feature type="region of interest" description="Disordered" evidence="1">
    <location>
        <begin position="797"/>
        <end position="923"/>
    </location>
</feature>
<keyword evidence="4" id="KW-1185">Reference proteome</keyword>
<feature type="region of interest" description="Disordered" evidence="1">
    <location>
        <begin position="285"/>
        <end position="306"/>
    </location>
</feature>
<comment type="caution">
    <text evidence="3">The sequence shown here is derived from an EMBL/GenBank/DDBJ whole genome shotgun (WGS) entry which is preliminary data.</text>
</comment>
<reference evidence="3 4" key="1">
    <citation type="submission" date="2023-11" db="EMBL/GenBank/DDBJ databases">
        <title>Halocaridina rubra genome assembly.</title>
        <authorList>
            <person name="Smith C."/>
        </authorList>
    </citation>
    <scope>NUCLEOTIDE SEQUENCE [LARGE SCALE GENOMIC DNA]</scope>
    <source>
        <strain evidence="3">EP-1</strain>
        <tissue evidence="3">Whole</tissue>
    </source>
</reference>
<feature type="compositionally biased region" description="Basic and acidic residues" evidence="1">
    <location>
        <begin position="80"/>
        <end position="101"/>
    </location>
</feature>
<evidence type="ECO:0000313" key="3">
    <source>
        <dbReference type="EMBL" id="KAK7067400.1"/>
    </source>
</evidence>
<feature type="region of interest" description="Disordered" evidence="1">
    <location>
        <begin position="383"/>
        <end position="530"/>
    </location>
</feature>
<evidence type="ECO:0000256" key="2">
    <source>
        <dbReference type="SAM" id="SignalP"/>
    </source>
</evidence>
<sequence>VVVVGGIILLMWPLLAKGEGEQDIPSDAVLEAVKLLQDIQKDTKRLPTKTDQTSLKLPTGAKDSNKNSPTPLKLPNPPSVREDKMHIIQEPAKPIKEEDPSTVKQVSVNPAKKDSLDPEPIKEEAITPEKQEVVNPIKEDSLDPKPIKEEAPAMVREDIVNPTREDSFDTMSIKEVAPANVREKTVNPTMQGSPDPERQKITNPETEVLKKSMSDEIKSRRTSPSSGQVNKTQHETITTTKKPKKNPKQQTIRPSVTLPSSLKVVNVRVSASSNSIPMEKLVGADMSRHMDRKDSQSDESQESLNVVAPPDSEMVSETFMKGQRGMARVVKMRRPIAEPETREIPQENIDLTFFNPDNVFDFEIFGRKLGAKIEQKSSIISKEETNIHKNDGTTSTSFRVKETTPQRQSASTHSFSEPTTKSPQRQKQSRTRTRSTTVSPSNTASSTRRKNSRLTSRSRLTTSTPTRSSSPLRPLITTAAPKLTTKSTASTDEHKITTQTDGNTLGEEKPSFNFEPPPISPAGSSTSSSGILRPMPVNPVFTTTFIPQVFSPVNSNFLKPHQTGTVTNSRPFTTANSAIPKSKSSTHHSKPSQSSISNEIQSIPSVIPSHPGAPFRAPITPLIPSSSALPAIKNSPASLSTPSFSTTNTRPPLSNTPPEIGTTIFDFSRIPAARPFITTHPLASFSPVTESLQQAITFAPKFTSPRSRITPLRGRVITTQPIFTSPRPVVSSLRPLLTTFRPKVTSPSPLPVITTPEPFVSFSTHTSPFQQEQVSTLGPTSIPLQNSVNFQSTAISPHQPRITSPKPAILSPVPQDGLSTLPDAPNGRPVAIINTPKPPLTGFTFQSVSPGSSSSSSFTLGSPQLPSTNEVSLQELPRSHSTPSPASPHSSPLQVNSLRTHFSPTLSSTSSPKSFTPSPIDGNDNFTLFPHGFGLRHPSSTSAVTHRPFPSTRFPPTSNPFDLSRPKITTFHPKFVSSTTPGLRPFPLTQADISVTPTVHPIPLPQLDTLDPTIDGSSTPPILPVSPPNVFNVLQQQSDEKLHPLQNSVLPHPRPITPKAPFFQFFSIGGKPLVSSHLPHSTTSQPSIASTLFSNTQIPVTFRPSFLTASSPTPTPINPFQAFQHVPTPISTFNFNDKTGSLEGSAVNRVTPSANQILHDVLDNRAKHMLSPIPVSPIPVTPSLSPFFAAFSKHPPDSSVHSQSINEIPSKLTKPNIQTGGFIPIPNPVFDFQKITPSSPAFSLTPPPPALLPERKQPFSFNSFASPHNRGITTTIRPVVSTFAPLATTARGPFTFNPLLHGLTTPSPSAFIHTTTKRSITTETGAKPTTVRPILRQPIPPIIPTTFVPDIATSSSLLNRMPTTFRPAITPTPEIIRNPSDIHRNPAAIHSFDTSFNILKVTTAFPTLKSNEEILTPTTRHSLTKASLTSLTPTIIQKPVSKFPTKDITVSNEVFSARKPITKDFNIHRSTRKPMLSPLSNSNVIFQPAPQDRLHQHSAESAITPTALPAPFPTNSPTAESRIATVPSSTQERARSSPFVFRPSTPITGKSFIFVKNGNSEYRVVWA</sequence>
<gene>
    <name evidence="3" type="ORF">SK128_013774</name>
</gene>
<organism evidence="3 4">
    <name type="scientific">Halocaridina rubra</name>
    <name type="common">Hawaiian red shrimp</name>
    <dbReference type="NCBI Taxonomy" id="373956"/>
    <lineage>
        <taxon>Eukaryota</taxon>
        <taxon>Metazoa</taxon>
        <taxon>Ecdysozoa</taxon>
        <taxon>Arthropoda</taxon>
        <taxon>Crustacea</taxon>
        <taxon>Multicrustacea</taxon>
        <taxon>Malacostraca</taxon>
        <taxon>Eumalacostraca</taxon>
        <taxon>Eucarida</taxon>
        <taxon>Decapoda</taxon>
        <taxon>Pleocyemata</taxon>
        <taxon>Caridea</taxon>
        <taxon>Atyoidea</taxon>
        <taxon>Atyidae</taxon>
        <taxon>Halocaridina</taxon>
    </lineage>
</organism>
<feature type="region of interest" description="Disordered" evidence="1">
    <location>
        <begin position="44"/>
        <end position="257"/>
    </location>
</feature>
<feature type="compositionally biased region" description="Low complexity" evidence="1">
    <location>
        <begin position="844"/>
        <end position="865"/>
    </location>
</feature>
<accession>A0AAN8WW56</accession>
<feature type="compositionally biased region" description="Low complexity" evidence="1">
    <location>
        <begin position="900"/>
        <end position="919"/>
    </location>
</feature>
<evidence type="ECO:0000256" key="1">
    <source>
        <dbReference type="SAM" id="MobiDB-lite"/>
    </source>
</evidence>
<feature type="chain" id="PRO_5043013048" description="Mucin-2-like" evidence="2">
    <location>
        <begin position="19"/>
        <end position="1567"/>
    </location>
</feature>
<protein>
    <recommendedName>
        <fullName evidence="5">Mucin-2-like</fullName>
    </recommendedName>
</protein>
<feature type="compositionally biased region" description="Polar residues" evidence="1">
    <location>
        <begin position="222"/>
        <end position="231"/>
    </location>
</feature>
<feature type="compositionally biased region" description="Polar residues" evidence="1">
    <location>
        <begin position="635"/>
        <end position="657"/>
    </location>
</feature>
<feature type="region of interest" description="Disordered" evidence="1">
    <location>
        <begin position="939"/>
        <end position="963"/>
    </location>
</feature>
<feature type="region of interest" description="Disordered" evidence="1">
    <location>
        <begin position="634"/>
        <end position="658"/>
    </location>
</feature>
<feature type="region of interest" description="Disordered" evidence="1">
    <location>
        <begin position="561"/>
        <end position="598"/>
    </location>
</feature>
<feature type="compositionally biased region" description="Polar residues" evidence="1">
    <location>
        <begin position="405"/>
        <end position="420"/>
    </location>
</feature>
<evidence type="ECO:0000313" key="4">
    <source>
        <dbReference type="Proteomes" id="UP001381693"/>
    </source>
</evidence>
<evidence type="ECO:0008006" key="5">
    <source>
        <dbReference type="Google" id="ProtNLM"/>
    </source>
</evidence>
<name>A0AAN8WW56_HALRR</name>
<dbReference type="Proteomes" id="UP001381693">
    <property type="component" value="Unassembled WGS sequence"/>
</dbReference>
<feature type="compositionally biased region" description="Basic and acidic residues" evidence="1">
    <location>
        <begin position="111"/>
        <end position="167"/>
    </location>
</feature>
<keyword evidence="2" id="KW-0732">Signal</keyword>
<dbReference type="EMBL" id="JAXCGZ010018480">
    <property type="protein sequence ID" value="KAK7067400.1"/>
    <property type="molecule type" value="Genomic_DNA"/>
</dbReference>
<feature type="compositionally biased region" description="Polar residues" evidence="1">
    <location>
        <begin position="561"/>
        <end position="577"/>
    </location>
</feature>